<dbReference type="PANTHER" id="PTHR14503:SF4">
    <property type="entry name" value="LARGE RIBOSOMAL SUBUNIT PROTEIN BL34M"/>
    <property type="match status" value="1"/>
</dbReference>
<reference evidence="5 6" key="2">
    <citation type="journal article" date="2012" name="Open Biol.">
        <title>Characteristics of nucleosomes and linker DNA regions on the genome of the basidiomycete Mixia osmundae revealed by mono- and dinucleosome mapping.</title>
        <authorList>
            <person name="Nishida H."/>
            <person name="Kondo S."/>
            <person name="Matsumoto T."/>
            <person name="Suzuki Y."/>
            <person name="Yoshikawa H."/>
            <person name="Taylor T.D."/>
            <person name="Sugiyama J."/>
        </authorList>
    </citation>
    <scope>NUCLEOTIDE SEQUENCE [LARGE SCALE GENOMIC DNA]</scope>
    <source>
        <strain evidence="6">CBS 9802 / IAM 14324 / JCM 22182 / KY 12970</strain>
    </source>
</reference>
<gene>
    <name evidence="5" type="primary">Mo02040</name>
    <name evidence="5" type="ORF">E5Q_02040</name>
</gene>
<name>G7DXS6_MIXOS</name>
<dbReference type="STRING" id="764103.G7DXS6"/>
<evidence type="ECO:0000313" key="5">
    <source>
        <dbReference type="EMBL" id="GAA95386.1"/>
    </source>
</evidence>
<keyword evidence="2" id="KW-0689">Ribosomal protein</keyword>
<evidence type="ECO:0000313" key="6">
    <source>
        <dbReference type="Proteomes" id="UP000009131"/>
    </source>
</evidence>
<dbReference type="Pfam" id="PF00468">
    <property type="entry name" value="Ribosomal_L34"/>
    <property type="match status" value="1"/>
</dbReference>
<dbReference type="OMA" id="RAKGRMY"/>
<dbReference type="InterPro" id="IPR000271">
    <property type="entry name" value="Ribosomal_bL34"/>
</dbReference>
<dbReference type="FunFam" id="1.10.287.3980:FF:000001">
    <property type="entry name" value="Mitochondrial ribosomal protein L34"/>
    <property type="match status" value="1"/>
</dbReference>
<dbReference type="EMBL" id="BABT02000061">
    <property type="protein sequence ID" value="GAA95386.1"/>
    <property type="molecule type" value="Genomic_DNA"/>
</dbReference>
<comment type="similarity">
    <text evidence="1">Belongs to the bacterial ribosomal protein bL34 family.</text>
</comment>
<dbReference type="GO" id="GO:0005762">
    <property type="term" value="C:mitochondrial large ribosomal subunit"/>
    <property type="evidence" value="ECO:0007669"/>
    <property type="project" value="TreeGrafter"/>
</dbReference>
<keyword evidence="3" id="KW-0687">Ribonucleoprotein</keyword>
<dbReference type="RefSeq" id="XP_014569767.1">
    <property type="nucleotide sequence ID" value="XM_014714281.1"/>
</dbReference>
<dbReference type="NCBIfam" id="TIGR01030">
    <property type="entry name" value="rpmH_bact"/>
    <property type="match status" value="1"/>
</dbReference>
<dbReference type="Gene3D" id="1.10.287.3980">
    <property type="match status" value="1"/>
</dbReference>
<dbReference type="eggNOG" id="KOG4612">
    <property type="taxonomic scope" value="Eukaryota"/>
</dbReference>
<evidence type="ECO:0000256" key="1">
    <source>
        <dbReference type="ARBA" id="ARBA00010111"/>
    </source>
</evidence>
<dbReference type="InParanoid" id="G7DXS6"/>
<organism evidence="5 6">
    <name type="scientific">Mixia osmundae (strain CBS 9802 / IAM 14324 / JCM 22182 / KY 12970)</name>
    <dbReference type="NCBI Taxonomy" id="764103"/>
    <lineage>
        <taxon>Eukaryota</taxon>
        <taxon>Fungi</taxon>
        <taxon>Dikarya</taxon>
        <taxon>Basidiomycota</taxon>
        <taxon>Pucciniomycotina</taxon>
        <taxon>Mixiomycetes</taxon>
        <taxon>Mixiales</taxon>
        <taxon>Mixiaceae</taxon>
        <taxon>Mixia</taxon>
    </lineage>
</organism>
<keyword evidence="6" id="KW-1185">Reference proteome</keyword>
<dbReference type="GO" id="GO:0003735">
    <property type="term" value="F:structural constituent of ribosome"/>
    <property type="evidence" value="ECO:0007669"/>
    <property type="project" value="InterPro"/>
</dbReference>
<accession>G7DXS6</accession>
<evidence type="ECO:0000256" key="2">
    <source>
        <dbReference type="ARBA" id="ARBA00022980"/>
    </source>
</evidence>
<dbReference type="Proteomes" id="UP000009131">
    <property type="component" value="Unassembled WGS sequence"/>
</dbReference>
<dbReference type="HAMAP" id="MF_00391">
    <property type="entry name" value="Ribosomal_bL34"/>
    <property type="match status" value="1"/>
</dbReference>
<dbReference type="GO" id="GO:0006412">
    <property type="term" value="P:translation"/>
    <property type="evidence" value="ECO:0007669"/>
    <property type="project" value="InterPro"/>
</dbReference>
<comment type="caution">
    <text evidence="5">The sequence shown here is derived from an EMBL/GenBank/DDBJ whole genome shotgun (WGS) entry which is preliminary data.</text>
</comment>
<dbReference type="OrthoDB" id="431691at2759"/>
<protein>
    <recommendedName>
        <fullName evidence="4">Large ribosomal subunit protein bL34m</fullName>
    </recommendedName>
</protein>
<sequence length="146" mass="16244">MPRLTRLIRRQTAVVERAAQATASRPSHLMQIGASTAIARQTTCLDSGRQARAPDYRSLVSSLLAARGTPRESSLFARPSILLPCTTGGLHSSMLGSIRTHVNGTAYQPSTRKRKRNYGFLARRRSRTGTKILIRRRAKGRMYLTH</sequence>
<dbReference type="HOGENOM" id="CLU_129938_0_0_1"/>
<evidence type="ECO:0000256" key="4">
    <source>
        <dbReference type="ARBA" id="ARBA00035274"/>
    </source>
</evidence>
<dbReference type="PANTHER" id="PTHR14503">
    <property type="entry name" value="MITOCHONDRIAL RIBOSOMAL PROTEIN 34 FAMILY MEMBER"/>
    <property type="match status" value="1"/>
</dbReference>
<evidence type="ECO:0000256" key="3">
    <source>
        <dbReference type="ARBA" id="ARBA00023274"/>
    </source>
</evidence>
<proteinExistence type="inferred from homology"/>
<reference evidence="5 6" key="1">
    <citation type="journal article" date="2011" name="J. Gen. Appl. Microbiol.">
        <title>Draft genome sequencing of the enigmatic basidiomycete Mixia osmundae.</title>
        <authorList>
            <person name="Nishida H."/>
            <person name="Nagatsuka Y."/>
            <person name="Sugiyama J."/>
        </authorList>
    </citation>
    <scope>NUCLEOTIDE SEQUENCE [LARGE SCALE GENOMIC DNA]</scope>
    <source>
        <strain evidence="6">CBS 9802 / IAM 14324 / JCM 22182 / KY 12970</strain>
    </source>
</reference>
<dbReference type="AlphaFoldDB" id="G7DXS6"/>